<dbReference type="SUPFAM" id="SSF50118">
    <property type="entry name" value="Cell growth inhibitor/plasmid maintenance toxic component"/>
    <property type="match status" value="1"/>
</dbReference>
<reference evidence="3" key="1">
    <citation type="journal article" date="2019" name="Int. J. Syst. Evol. Microbiol.">
        <title>The Global Catalogue of Microorganisms (GCM) 10K type strain sequencing project: providing services to taxonomists for standard genome sequencing and annotation.</title>
        <authorList>
            <consortium name="The Broad Institute Genomics Platform"/>
            <consortium name="The Broad Institute Genome Sequencing Center for Infectious Disease"/>
            <person name="Wu L."/>
            <person name="Ma J."/>
        </authorList>
    </citation>
    <scope>NUCLEOTIDE SEQUENCE [LARGE SCALE GENOMIC DNA]</scope>
    <source>
        <strain evidence="3">JCM 3369</strain>
    </source>
</reference>
<name>A0ABV9D9A0_9MICO</name>
<keyword evidence="3" id="KW-1185">Reference proteome</keyword>
<dbReference type="Proteomes" id="UP001595955">
    <property type="component" value="Unassembled WGS sequence"/>
</dbReference>
<dbReference type="InterPro" id="IPR015035">
    <property type="entry name" value="DUF1918"/>
</dbReference>
<comment type="caution">
    <text evidence="2">The sequence shown here is derived from an EMBL/GenBank/DDBJ whole genome shotgun (WGS) entry which is preliminary data.</text>
</comment>
<evidence type="ECO:0000313" key="3">
    <source>
        <dbReference type="Proteomes" id="UP001595955"/>
    </source>
</evidence>
<proteinExistence type="predicted"/>
<organism evidence="2 3">
    <name type="scientific">Georgenia faecalis</name>
    <dbReference type="NCBI Taxonomy" id="2483799"/>
    <lineage>
        <taxon>Bacteria</taxon>
        <taxon>Bacillati</taxon>
        <taxon>Actinomycetota</taxon>
        <taxon>Actinomycetes</taxon>
        <taxon>Micrococcales</taxon>
        <taxon>Bogoriellaceae</taxon>
        <taxon>Georgenia</taxon>
    </lineage>
</organism>
<evidence type="ECO:0000313" key="2">
    <source>
        <dbReference type="EMBL" id="MFC4555331.1"/>
    </source>
</evidence>
<protein>
    <submittedName>
        <fullName evidence="2">DUF1918 domain-containing protein</fullName>
    </submittedName>
</protein>
<dbReference type="Pfam" id="PF08940">
    <property type="entry name" value="DUF1918"/>
    <property type="match status" value="1"/>
</dbReference>
<gene>
    <name evidence="2" type="ORF">ACFO3F_08730</name>
</gene>
<dbReference type="RefSeq" id="WP_122823789.1">
    <property type="nucleotide sequence ID" value="NZ_CP033325.1"/>
</dbReference>
<dbReference type="EMBL" id="JBHSGF010000005">
    <property type="protein sequence ID" value="MFC4555331.1"/>
    <property type="molecule type" value="Genomic_DNA"/>
</dbReference>
<accession>A0ABV9D9A0</accession>
<sequence>MKANVGDRVVVASRRVDEPTREGEVVEVRGAAGDPPWVVRWAGRGEESLYFPGSDTVVGSAVD</sequence>
<evidence type="ECO:0000259" key="1">
    <source>
        <dbReference type="Pfam" id="PF08940"/>
    </source>
</evidence>
<feature type="domain" description="DUF1918" evidence="1">
    <location>
        <begin position="1"/>
        <end position="58"/>
    </location>
</feature>
<dbReference type="Gene3D" id="2.30.30.440">
    <property type="entry name" value="Domain of unknown function DUF1918"/>
    <property type="match status" value="1"/>
</dbReference>